<proteinExistence type="predicted"/>
<feature type="region of interest" description="Disordered" evidence="1">
    <location>
        <begin position="1"/>
        <end position="26"/>
    </location>
</feature>
<evidence type="ECO:0000313" key="2">
    <source>
        <dbReference type="EMBL" id="RXF72106.1"/>
    </source>
</evidence>
<dbReference type="EMBL" id="RYFI01000014">
    <property type="protein sequence ID" value="RXF72106.1"/>
    <property type="molecule type" value="Genomic_DNA"/>
</dbReference>
<keyword evidence="3" id="KW-1185">Reference proteome</keyword>
<reference evidence="2 3" key="1">
    <citation type="submission" date="2018-12" db="EMBL/GenBank/DDBJ databases">
        <title>bacterium Hansschlegelia zhihuaiae S113.</title>
        <authorList>
            <person name="He J."/>
        </authorList>
    </citation>
    <scope>NUCLEOTIDE SEQUENCE [LARGE SCALE GENOMIC DNA]</scope>
    <source>
        <strain evidence="2 3">S 113</strain>
    </source>
</reference>
<dbReference type="Proteomes" id="UP000289708">
    <property type="component" value="Unassembled WGS sequence"/>
</dbReference>
<evidence type="ECO:0000256" key="1">
    <source>
        <dbReference type="SAM" id="MobiDB-lite"/>
    </source>
</evidence>
<gene>
    <name evidence="2" type="ORF">EK403_14955</name>
</gene>
<organism evidence="2 3">
    <name type="scientific">Hansschlegelia zhihuaiae</name>
    <dbReference type="NCBI Taxonomy" id="405005"/>
    <lineage>
        <taxon>Bacteria</taxon>
        <taxon>Pseudomonadati</taxon>
        <taxon>Pseudomonadota</taxon>
        <taxon>Alphaproteobacteria</taxon>
        <taxon>Hyphomicrobiales</taxon>
        <taxon>Methylopilaceae</taxon>
        <taxon>Hansschlegelia</taxon>
    </lineage>
</organism>
<sequence length="79" mass="8454">MRPIAAMLRRQRPPFDPAGVEQPGEAGLQRRARAADLTRHRHLAAAAPALAVGVRAEQRKHLQVAPLQPPVGHGACGND</sequence>
<protein>
    <submittedName>
        <fullName evidence="2">Uncharacterized protein</fullName>
    </submittedName>
</protein>
<comment type="caution">
    <text evidence="2">The sequence shown here is derived from an EMBL/GenBank/DDBJ whole genome shotgun (WGS) entry which is preliminary data.</text>
</comment>
<name>A0A4Q0MGN1_9HYPH</name>
<evidence type="ECO:0000313" key="3">
    <source>
        <dbReference type="Proteomes" id="UP000289708"/>
    </source>
</evidence>
<dbReference type="AlphaFoldDB" id="A0A4Q0MGN1"/>
<accession>A0A4Q0MGN1</accession>